<evidence type="ECO:0000313" key="1">
    <source>
        <dbReference type="EMBL" id="KAF7258065.1"/>
    </source>
</evidence>
<sequence>MVGTLVERLRQHLEFNGLRASTQRGFCKIRLRVTSMLAATDRQIKAADDHPATDVLFLDFINAFDRIGYMILIANLPFLPMAHRLPKGQHICVTVNGEFS</sequence>
<organism evidence="1 2">
    <name type="scientific">Paragonimus skrjabini miyazakii</name>
    <dbReference type="NCBI Taxonomy" id="59628"/>
    <lineage>
        <taxon>Eukaryota</taxon>
        <taxon>Metazoa</taxon>
        <taxon>Spiralia</taxon>
        <taxon>Lophotrochozoa</taxon>
        <taxon>Platyhelminthes</taxon>
        <taxon>Trematoda</taxon>
        <taxon>Digenea</taxon>
        <taxon>Plagiorchiida</taxon>
        <taxon>Troglotremata</taxon>
        <taxon>Troglotrematidae</taxon>
        <taxon>Paragonimus</taxon>
    </lineage>
</organism>
<evidence type="ECO:0008006" key="3">
    <source>
        <dbReference type="Google" id="ProtNLM"/>
    </source>
</evidence>
<dbReference type="EMBL" id="JTDE01001968">
    <property type="protein sequence ID" value="KAF7258065.1"/>
    <property type="molecule type" value="Genomic_DNA"/>
</dbReference>
<dbReference type="AlphaFoldDB" id="A0A8S9YSU1"/>
<protein>
    <recommendedName>
        <fullName evidence="3">Reverse transcriptase domain-containing protein</fullName>
    </recommendedName>
</protein>
<proteinExistence type="predicted"/>
<name>A0A8S9YSU1_9TREM</name>
<accession>A0A8S9YSU1</accession>
<reference evidence="1" key="1">
    <citation type="submission" date="2019-07" db="EMBL/GenBank/DDBJ databases">
        <title>Annotation for the trematode Paragonimus miyazaki's.</title>
        <authorList>
            <person name="Choi Y.-J."/>
        </authorList>
    </citation>
    <scope>NUCLEOTIDE SEQUENCE</scope>
    <source>
        <strain evidence="1">Japan</strain>
    </source>
</reference>
<dbReference type="Proteomes" id="UP000822476">
    <property type="component" value="Unassembled WGS sequence"/>
</dbReference>
<gene>
    <name evidence="1" type="ORF">EG68_09500</name>
</gene>
<keyword evidence="2" id="KW-1185">Reference proteome</keyword>
<evidence type="ECO:0000313" key="2">
    <source>
        <dbReference type="Proteomes" id="UP000822476"/>
    </source>
</evidence>
<comment type="caution">
    <text evidence="1">The sequence shown here is derived from an EMBL/GenBank/DDBJ whole genome shotgun (WGS) entry which is preliminary data.</text>
</comment>
<dbReference type="OrthoDB" id="426210at2759"/>